<keyword evidence="4 10" id="KW-0812">Transmembrane</keyword>
<evidence type="ECO:0000313" key="12">
    <source>
        <dbReference type="Proteomes" id="UP001445076"/>
    </source>
</evidence>
<feature type="transmembrane region" description="Helical" evidence="10">
    <location>
        <begin position="284"/>
        <end position="304"/>
    </location>
</feature>
<reference evidence="11 12" key="1">
    <citation type="journal article" date="2024" name="BMC Genomics">
        <title>Genome assembly of redclaw crayfish (Cherax quadricarinatus) provides insights into its immune adaptation and hypoxia tolerance.</title>
        <authorList>
            <person name="Liu Z."/>
            <person name="Zheng J."/>
            <person name="Li H."/>
            <person name="Fang K."/>
            <person name="Wang S."/>
            <person name="He J."/>
            <person name="Zhou D."/>
            <person name="Weng S."/>
            <person name="Chi M."/>
            <person name="Gu Z."/>
            <person name="He J."/>
            <person name="Li F."/>
            <person name="Wang M."/>
        </authorList>
    </citation>
    <scope>NUCLEOTIDE SEQUENCE [LARGE SCALE GENOMIC DNA]</scope>
    <source>
        <strain evidence="11">ZL_2023a</strain>
    </source>
</reference>
<gene>
    <name evidence="11" type="ORF">OTU49_002144</name>
</gene>
<comment type="subcellular location">
    <subcellularLocation>
        <location evidence="1">Golgi apparatus membrane</location>
        <topology evidence="1">Multi-pass membrane protein</topology>
    </subcellularLocation>
</comment>
<feature type="transmembrane region" description="Helical" evidence="10">
    <location>
        <begin position="69"/>
        <end position="93"/>
    </location>
</feature>
<evidence type="ECO:0000256" key="3">
    <source>
        <dbReference type="ARBA" id="ARBA00022448"/>
    </source>
</evidence>
<keyword evidence="3" id="KW-0813">Transport</keyword>
<evidence type="ECO:0000256" key="1">
    <source>
        <dbReference type="ARBA" id="ARBA00004653"/>
    </source>
</evidence>
<feature type="transmembrane region" description="Helical" evidence="10">
    <location>
        <begin position="105"/>
        <end position="126"/>
    </location>
</feature>
<feature type="transmembrane region" description="Helical" evidence="10">
    <location>
        <begin position="216"/>
        <end position="238"/>
    </location>
</feature>
<organism evidence="11 12">
    <name type="scientific">Cherax quadricarinatus</name>
    <name type="common">Australian red claw crayfish</name>
    <dbReference type="NCBI Taxonomy" id="27406"/>
    <lineage>
        <taxon>Eukaryota</taxon>
        <taxon>Metazoa</taxon>
        <taxon>Ecdysozoa</taxon>
        <taxon>Arthropoda</taxon>
        <taxon>Crustacea</taxon>
        <taxon>Multicrustacea</taxon>
        <taxon>Malacostraca</taxon>
        <taxon>Eumalacostraca</taxon>
        <taxon>Eucarida</taxon>
        <taxon>Decapoda</taxon>
        <taxon>Pleocyemata</taxon>
        <taxon>Astacidea</taxon>
        <taxon>Parastacoidea</taxon>
        <taxon>Parastacidae</taxon>
        <taxon>Cherax</taxon>
    </lineage>
</organism>
<feature type="transmembrane region" description="Helical" evidence="10">
    <location>
        <begin position="186"/>
        <end position="204"/>
    </location>
</feature>
<comment type="similarity">
    <text evidence="2">Belongs to the nucleotide-sugar transporter family. SLC35B subfamily.</text>
</comment>
<accession>A0AAW0XNZ8</accession>
<keyword evidence="5 10" id="KW-1133">Transmembrane helix</keyword>
<evidence type="ECO:0000256" key="4">
    <source>
        <dbReference type="ARBA" id="ARBA00022692"/>
    </source>
</evidence>
<evidence type="ECO:0000313" key="11">
    <source>
        <dbReference type="EMBL" id="KAK8742149.1"/>
    </source>
</evidence>
<sequence>MSKSSSVSVTLGETVGQPKKNVVELFGFPVSRLPPTPQFIFLSTAVFIFYIAYGYMLELIFTLEGMQPHGWYLTLVQFAFYTIFALLQIILSGSALTRKIPLKTYVIIAILTVGTMGFSNSSVGYLNYPTQVIFKSCKLIPVMIGSILILGKRYSILEVVACLCMSSGLIWFTLADSTLQPDFSFTGVMLVSLALICDAIIGNVQEGAIRKYSESTAHVVLYSYSIGFFLILIGLLLIDQLVPAVSFASQFPWEVYGRAVVLSAAGFCGVQVVLTLVTLHGALVAVTVTTFRKALTICLSFLLFRKPFTVQYVWGGLLVVAGIYLNIYGKKSKSSTPFLVSIQQMYMQIQQQLAPKISQIHKGEDDGFRVIADTQTTQMKDKRAFLVLVDVHASIMTGR</sequence>
<evidence type="ECO:0000256" key="8">
    <source>
        <dbReference type="ARBA" id="ARBA00041866"/>
    </source>
</evidence>
<dbReference type="EMBL" id="JARKIK010000029">
    <property type="protein sequence ID" value="KAK8742149.1"/>
    <property type="molecule type" value="Genomic_DNA"/>
</dbReference>
<evidence type="ECO:0000256" key="10">
    <source>
        <dbReference type="SAM" id="Phobius"/>
    </source>
</evidence>
<dbReference type="PANTHER" id="PTHR10778">
    <property type="entry name" value="SOLUTE CARRIER FAMILY 35 MEMBER B"/>
    <property type="match status" value="1"/>
</dbReference>
<protein>
    <recommendedName>
        <fullName evidence="7">Adenosine 3'-phospho 5'-phosphosulfate transporter 2</fullName>
    </recommendedName>
    <alternativeName>
        <fullName evidence="8">PAPS transporter 2</fullName>
    </alternativeName>
    <alternativeName>
        <fullName evidence="9">Solute carrier family 35 member B3 homolog</fullName>
    </alternativeName>
</protein>
<dbReference type="Pfam" id="PF08449">
    <property type="entry name" value="UAA"/>
    <property type="match status" value="1"/>
</dbReference>
<comment type="caution">
    <text evidence="11">The sequence shown here is derived from an EMBL/GenBank/DDBJ whole genome shotgun (WGS) entry which is preliminary data.</text>
</comment>
<feature type="transmembrane region" description="Helical" evidence="10">
    <location>
        <begin position="310"/>
        <end position="328"/>
    </location>
</feature>
<dbReference type="GO" id="GO:0005789">
    <property type="term" value="C:endoplasmic reticulum membrane"/>
    <property type="evidence" value="ECO:0007669"/>
    <property type="project" value="TreeGrafter"/>
</dbReference>
<dbReference type="InterPro" id="IPR013657">
    <property type="entry name" value="SCL35B1-4/HUT1"/>
</dbReference>
<dbReference type="GO" id="GO:0000139">
    <property type="term" value="C:Golgi membrane"/>
    <property type="evidence" value="ECO:0007669"/>
    <property type="project" value="UniProtKB-SubCell"/>
</dbReference>
<evidence type="ECO:0000256" key="5">
    <source>
        <dbReference type="ARBA" id="ARBA00022989"/>
    </source>
</evidence>
<evidence type="ECO:0000256" key="7">
    <source>
        <dbReference type="ARBA" id="ARBA00039669"/>
    </source>
</evidence>
<feature type="transmembrane region" description="Helical" evidence="10">
    <location>
        <begin position="258"/>
        <end position="277"/>
    </location>
</feature>
<dbReference type="EMBL" id="JARKIK010000029">
    <property type="protein sequence ID" value="KAK8742148.1"/>
    <property type="molecule type" value="Genomic_DNA"/>
</dbReference>
<keyword evidence="12" id="KW-1185">Reference proteome</keyword>
<evidence type="ECO:0000256" key="6">
    <source>
        <dbReference type="ARBA" id="ARBA00023136"/>
    </source>
</evidence>
<dbReference type="PANTHER" id="PTHR10778:SF8">
    <property type="entry name" value="ADENOSINE 3'-PHOSPHO 5'-PHOSPHOSULFATE TRANSPORTER 2"/>
    <property type="match status" value="1"/>
</dbReference>
<name>A0AAW0XNZ8_CHEQU</name>
<dbReference type="GO" id="GO:0046964">
    <property type="term" value="F:3'-phosphoadenosine 5'-phosphosulfate transmembrane transporter activity"/>
    <property type="evidence" value="ECO:0007669"/>
    <property type="project" value="TreeGrafter"/>
</dbReference>
<evidence type="ECO:0000256" key="9">
    <source>
        <dbReference type="ARBA" id="ARBA00042729"/>
    </source>
</evidence>
<feature type="transmembrane region" description="Helical" evidence="10">
    <location>
        <begin position="157"/>
        <end position="174"/>
    </location>
</feature>
<keyword evidence="6 10" id="KW-0472">Membrane</keyword>
<feature type="transmembrane region" description="Helical" evidence="10">
    <location>
        <begin position="39"/>
        <end position="57"/>
    </location>
</feature>
<evidence type="ECO:0000256" key="2">
    <source>
        <dbReference type="ARBA" id="ARBA00010694"/>
    </source>
</evidence>
<proteinExistence type="inferred from homology"/>
<reference evidence="11" key="2">
    <citation type="submission" date="2024-01" db="EMBL/GenBank/DDBJ databases">
        <authorList>
            <person name="He J."/>
            <person name="Wang M."/>
            <person name="Zheng J."/>
            <person name="Liu Z."/>
        </authorList>
    </citation>
    <scope>NUCLEOTIDE SEQUENCE</scope>
    <source>
        <strain evidence="11">ZL_2023a</strain>
        <tissue evidence="11">Muscle</tissue>
    </source>
</reference>
<dbReference type="AlphaFoldDB" id="A0AAW0XNZ8"/>
<dbReference type="Proteomes" id="UP001445076">
    <property type="component" value="Unassembled WGS sequence"/>
</dbReference>